<keyword evidence="3" id="KW-1185">Reference proteome</keyword>
<dbReference type="SUPFAM" id="SSF90250">
    <property type="entry name" value="Troponin coil-coiled subunits"/>
    <property type="match status" value="1"/>
</dbReference>
<proteinExistence type="predicted"/>
<organism evidence="2 3">
    <name type="scientific">Alosa alosa</name>
    <name type="common">allis shad</name>
    <dbReference type="NCBI Taxonomy" id="278164"/>
    <lineage>
        <taxon>Eukaryota</taxon>
        <taxon>Metazoa</taxon>
        <taxon>Chordata</taxon>
        <taxon>Craniata</taxon>
        <taxon>Vertebrata</taxon>
        <taxon>Euteleostomi</taxon>
        <taxon>Actinopterygii</taxon>
        <taxon>Neopterygii</taxon>
        <taxon>Teleostei</taxon>
        <taxon>Clupei</taxon>
        <taxon>Clupeiformes</taxon>
        <taxon>Clupeoidei</taxon>
        <taxon>Clupeidae</taxon>
        <taxon>Alosa</taxon>
    </lineage>
</organism>
<reference evidence="2" key="1">
    <citation type="submission" date="2020-10" db="EMBL/GenBank/DDBJ databases">
        <title>Chromosome-scale genome assembly of the Allis shad, Alosa alosa.</title>
        <authorList>
            <person name="Margot Z."/>
            <person name="Christophe K."/>
            <person name="Cabau C."/>
            <person name="Louis A."/>
            <person name="Berthelot C."/>
            <person name="Parey E."/>
            <person name="Roest Crollius H."/>
            <person name="Montfort J."/>
            <person name="Robinson-Rechavi M."/>
            <person name="Bucao C."/>
            <person name="Bouchez O."/>
            <person name="Gislard M."/>
            <person name="Lluch J."/>
            <person name="Milhes M."/>
            <person name="Lampietro C."/>
            <person name="Lopez Roques C."/>
            <person name="Donnadieu C."/>
            <person name="Braasch I."/>
            <person name="Desvignes T."/>
            <person name="Postlethwait J."/>
            <person name="Bobe J."/>
            <person name="Guiguen Y."/>
        </authorList>
    </citation>
    <scope>NUCLEOTIDE SEQUENCE</scope>
    <source>
        <strain evidence="2">M-15738</strain>
        <tissue evidence="2">Blood</tissue>
    </source>
</reference>
<dbReference type="InterPro" id="IPR038077">
    <property type="entry name" value="Troponin_sf"/>
</dbReference>
<comment type="caution">
    <text evidence="2">The sequence shown here is derived from an EMBL/GenBank/DDBJ whole genome shotgun (WGS) entry which is preliminary data.</text>
</comment>
<evidence type="ECO:0000313" key="2">
    <source>
        <dbReference type="EMBL" id="KAG5273995.1"/>
    </source>
</evidence>
<dbReference type="Proteomes" id="UP000823561">
    <property type="component" value="Chromosome 11"/>
</dbReference>
<protein>
    <submittedName>
        <fullName evidence="2">Uncharacterized protein</fullName>
    </submittedName>
</protein>
<dbReference type="Gene3D" id="1.20.5.350">
    <property type="match status" value="1"/>
</dbReference>
<gene>
    <name evidence="2" type="ORF">AALO_G00158040</name>
</gene>
<sequence>MSANQMLHALLGSKHKVTMDLRSNLKQVKKEVKQELVIGARTLRTRLAWVAERRCLRALRRKFKRHLPEEKHCTHGQNGWTGDICSFCLMSFYVPYTLTETNAFHSQNPLNLDRANMSLF</sequence>
<dbReference type="EMBL" id="JADWDJ010000011">
    <property type="protein sequence ID" value="KAG5273995.1"/>
    <property type="molecule type" value="Genomic_DNA"/>
</dbReference>
<accession>A0AAV6GJX2</accession>
<evidence type="ECO:0000256" key="1">
    <source>
        <dbReference type="ARBA" id="ARBA00023179"/>
    </source>
</evidence>
<name>A0AAV6GJX2_9TELE</name>
<dbReference type="GO" id="GO:0005861">
    <property type="term" value="C:troponin complex"/>
    <property type="evidence" value="ECO:0007669"/>
    <property type="project" value="InterPro"/>
</dbReference>
<dbReference type="Pfam" id="PF00992">
    <property type="entry name" value="Troponin"/>
    <property type="match status" value="1"/>
</dbReference>
<evidence type="ECO:0000313" key="3">
    <source>
        <dbReference type="Proteomes" id="UP000823561"/>
    </source>
</evidence>
<keyword evidence="1" id="KW-0514">Muscle protein</keyword>
<dbReference type="AlphaFoldDB" id="A0AAV6GJX2"/>
<dbReference type="InterPro" id="IPR001978">
    <property type="entry name" value="Troponin"/>
</dbReference>